<evidence type="ECO:0000256" key="6">
    <source>
        <dbReference type="ARBA" id="ARBA00023136"/>
    </source>
</evidence>
<evidence type="ECO:0000256" key="8">
    <source>
        <dbReference type="SAM" id="Phobius"/>
    </source>
</evidence>
<dbReference type="InterPro" id="IPR000719">
    <property type="entry name" value="Prot_kinase_dom"/>
</dbReference>
<feature type="compositionally biased region" description="Pro residues" evidence="7">
    <location>
        <begin position="325"/>
        <end position="342"/>
    </location>
</feature>
<dbReference type="Gene3D" id="3.80.10.10">
    <property type="entry name" value="Ribonuclease Inhibitor"/>
    <property type="match status" value="1"/>
</dbReference>
<dbReference type="Pfam" id="PF07714">
    <property type="entry name" value="PK_Tyr_Ser-Thr"/>
    <property type="match status" value="1"/>
</dbReference>
<dbReference type="Pfam" id="PF13855">
    <property type="entry name" value="LRR_8"/>
    <property type="match status" value="1"/>
</dbReference>
<dbReference type="Gene3D" id="3.30.200.20">
    <property type="entry name" value="Phosphorylase Kinase, domain 1"/>
    <property type="match status" value="1"/>
</dbReference>
<evidence type="ECO:0000313" key="10">
    <source>
        <dbReference type="EnsemblPlants" id="EMT08076"/>
    </source>
</evidence>
<dbReference type="InterPro" id="IPR046959">
    <property type="entry name" value="PRK1-6/SRF4-like"/>
</dbReference>
<dbReference type="Gene3D" id="1.10.510.10">
    <property type="entry name" value="Transferase(Phosphotransferase) domain 1"/>
    <property type="match status" value="1"/>
</dbReference>
<evidence type="ECO:0000256" key="4">
    <source>
        <dbReference type="ARBA" id="ARBA00022737"/>
    </source>
</evidence>
<feature type="signal peptide" evidence="9">
    <location>
        <begin position="1"/>
        <end position="30"/>
    </location>
</feature>
<evidence type="ECO:0000256" key="9">
    <source>
        <dbReference type="SAM" id="SignalP"/>
    </source>
</evidence>
<dbReference type="PROSITE" id="PS50011">
    <property type="entry name" value="PROTEIN_KINASE_DOM"/>
    <property type="match status" value="1"/>
</dbReference>
<dbReference type="PANTHER" id="PTHR48007:SF34">
    <property type="entry name" value="PROTEIN STRUBBELIG-RECEPTOR FAMILY 8 ISOFORM X1"/>
    <property type="match status" value="1"/>
</dbReference>
<feature type="chain" id="PRO_5014582825" evidence="9">
    <location>
        <begin position="31"/>
        <end position="860"/>
    </location>
</feature>
<comment type="subcellular location">
    <subcellularLocation>
        <location evidence="1">Membrane</location>
    </subcellularLocation>
</comment>
<dbReference type="SUPFAM" id="SSF52058">
    <property type="entry name" value="L domain-like"/>
    <property type="match status" value="1"/>
</dbReference>
<keyword evidence="5 8" id="KW-1133">Transmembrane helix</keyword>
<keyword evidence="3 8" id="KW-0812">Transmembrane</keyword>
<keyword evidence="6 8" id="KW-0472">Membrane</keyword>
<dbReference type="PANTHER" id="PTHR48007">
    <property type="entry name" value="LEUCINE-RICH REPEAT RECEPTOR-LIKE PROTEIN KINASE PXC1"/>
    <property type="match status" value="1"/>
</dbReference>
<feature type="transmembrane region" description="Helical" evidence="8">
    <location>
        <begin position="377"/>
        <end position="399"/>
    </location>
</feature>
<dbReference type="FunFam" id="1.10.510.10:FF:000095">
    <property type="entry name" value="protein STRUBBELIG-RECEPTOR FAMILY 8"/>
    <property type="match status" value="1"/>
</dbReference>
<feature type="compositionally biased region" description="Polar residues" evidence="7">
    <location>
        <begin position="314"/>
        <end position="323"/>
    </location>
</feature>
<dbReference type="GO" id="GO:0004672">
    <property type="term" value="F:protein kinase activity"/>
    <property type="evidence" value="ECO:0007669"/>
    <property type="project" value="InterPro"/>
</dbReference>
<evidence type="ECO:0000256" key="5">
    <source>
        <dbReference type="ARBA" id="ARBA00022989"/>
    </source>
</evidence>
<protein>
    <submittedName>
        <fullName evidence="10">Protein STRUBBELIG-RECEPTOR FAMILY 8</fullName>
    </submittedName>
</protein>
<feature type="transmembrane region" description="Helical" evidence="8">
    <location>
        <begin position="129"/>
        <end position="149"/>
    </location>
</feature>
<dbReference type="InterPro" id="IPR001245">
    <property type="entry name" value="Ser-Thr/Tyr_kinase_cat_dom"/>
</dbReference>
<name>M8B235_AEGTA</name>
<dbReference type="InterPro" id="IPR001611">
    <property type="entry name" value="Leu-rich_rpt"/>
</dbReference>
<sequence length="860" mass="93414">MRGARGIGVAAARHLLAAVVLWAAFSSAASFTDPSDGTISHPSPVAIDRLPRDDASTLRTRVIAVAGSLCRAHTCGLVCIAAREPCALVYWCACVRANSGLRALLLVPIRARINIQIWVHWIWLRDGHMFTALLLFFGYRAAIGIWALYRALDSPWQLSGWTSMGGDPCGRDGEHGSWHGVFCKDSNISGLGVGGWLGPELLKLHSLKELNLAANKFEGNIPPSLPYLHSLKYLNLSYNKLSGIVGDVFVNMESLVTIYLQHNEFTGSVILLADLPLVALNIENNHFSGYVPGTFEFISELRIDGNHFQPGFKPSSSSFSRTIHSPPPAHHPRPPSPPPPSPAVKQNSKRGPKPLQPFVSYASLHSPSHHRKSHSRVTAAAIASVVCTMFALFIVGLVLKSRKGGTCGPKSTADNIKSLPANLEGVPKANEVLNSWSSLMNGHDTSSSNNDSIIPGRVPKRKSCAKTSKNLAPAKQFLAVDIMAATRNFNEECLIGEGFTGRVYRGDFPDGQRFIRYSFSQVAKLLAIKKINMIDLSLSEQDELMDILGNMSRLKHPNISSLVGYCVEFGHCVLLYEYAENGSLEDLLFSAATRSRALSWKARMKIALGVTYALEYIHLMCSPPFAHGNIKATNILLDAQLMPYLSHCGLAKFSHFVSATRMDSEALSGAKGYAAPEANGSGTDIIKADIYSFGVILLVLLTGQKAFDSSRGPNDQFLVDWASPHLHDLNSLGRITDPRIRGSMPPKAISALGNIILLCIKFLILAGSYQGENSNTAHAAMQSPDSRPPMKVITDKLVKLVESNTIHKLEADAQDPSFITTRPYFEPSSTGNSLDSAASFLYFSHLGLNLIALISQPGCN</sequence>
<keyword evidence="9" id="KW-0732">Signal</keyword>
<dbReference type="PROSITE" id="PS51450">
    <property type="entry name" value="LRR"/>
    <property type="match status" value="1"/>
</dbReference>
<accession>M8B235</accession>
<dbReference type="AlphaFoldDB" id="M8B235"/>
<organism evidence="10">
    <name type="scientific">Aegilops tauschii</name>
    <name type="common">Tausch's goatgrass</name>
    <name type="synonym">Aegilops squarrosa</name>
    <dbReference type="NCBI Taxonomy" id="37682"/>
    <lineage>
        <taxon>Eukaryota</taxon>
        <taxon>Viridiplantae</taxon>
        <taxon>Streptophyta</taxon>
        <taxon>Embryophyta</taxon>
        <taxon>Tracheophyta</taxon>
        <taxon>Spermatophyta</taxon>
        <taxon>Magnoliopsida</taxon>
        <taxon>Liliopsida</taxon>
        <taxon>Poales</taxon>
        <taxon>Poaceae</taxon>
        <taxon>BOP clade</taxon>
        <taxon>Pooideae</taxon>
        <taxon>Triticodae</taxon>
        <taxon>Triticeae</taxon>
        <taxon>Triticinae</taxon>
        <taxon>Aegilops</taxon>
    </lineage>
</organism>
<evidence type="ECO:0000256" key="3">
    <source>
        <dbReference type="ARBA" id="ARBA00022692"/>
    </source>
</evidence>
<feature type="region of interest" description="Disordered" evidence="7">
    <location>
        <begin position="314"/>
        <end position="372"/>
    </location>
</feature>
<dbReference type="GO" id="GO:0005524">
    <property type="term" value="F:ATP binding"/>
    <property type="evidence" value="ECO:0007669"/>
    <property type="project" value="InterPro"/>
</dbReference>
<dbReference type="SUPFAM" id="SSF56112">
    <property type="entry name" value="Protein kinase-like (PK-like)"/>
    <property type="match status" value="1"/>
</dbReference>
<evidence type="ECO:0000256" key="2">
    <source>
        <dbReference type="ARBA" id="ARBA00022614"/>
    </source>
</evidence>
<dbReference type="GO" id="GO:0016020">
    <property type="term" value="C:membrane"/>
    <property type="evidence" value="ECO:0007669"/>
    <property type="project" value="UniProtKB-SubCell"/>
</dbReference>
<dbReference type="EnsemblPlants" id="EMT08076">
    <property type="protein sequence ID" value="EMT08076"/>
    <property type="gene ID" value="F775_07001"/>
</dbReference>
<evidence type="ECO:0000256" key="7">
    <source>
        <dbReference type="SAM" id="MobiDB-lite"/>
    </source>
</evidence>
<keyword evidence="2" id="KW-0433">Leucine-rich repeat</keyword>
<keyword evidence="4" id="KW-0677">Repeat</keyword>
<dbReference type="InterPro" id="IPR032675">
    <property type="entry name" value="LRR_dom_sf"/>
</dbReference>
<reference evidence="10" key="1">
    <citation type="submission" date="2015-06" db="UniProtKB">
        <authorList>
            <consortium name="EnsemblPlants"/>
        </authorList>
    </citation>
    <scope>IDENTIFICATION</scope>
</reference>
<evidence type="ECO:0000256" key="1">
    <source>
        <dbReference type="ARBA" id="ARBA00004370"/>
    </source>
</evidence>
<dbReference type="InterPro" id="IPR011009">
    <property type="entry name" value="Kinase-like_dom_sf"/>
</dbReference>
<proteinExistence type="predicted"/>